<evidence type="ECO:0000256" key="9">
    <source>
        <dbReference type="SAM" id="MobiDB-lite"/>
    </source>
</evidence>
<dbReference type="NCBIfam" id="TIGR00727">
    <property type="entry name" value="ISP4_OPT"/>
    <property type="match status" value="1"/>
</dbReference>
<evidence type="ECO:0000256" key="10">
    <source>
        <dbReference type="SAM" id="Phobius"/>
    </source>
</evidence>
<feature type="transmembrane region" description="Helical" evidence="10">
    <location>
        <begin position="682"/>
        <end position="705"/>
    </location>
</feature>
<reference evidence="11" key="1">
    <citation type="submission" date="2020-03" db="EMBL/GenBank/DDBJ databases">
        <title>A high-quality chromosome-level genome assembly of a woody plant with both climbing and erect habits, Rhamnella rubrinervis.</title>
        <authorList>
            <person name="Lu Z."/>
            <person name="Yang Y."/>
            <person name="Zhu X."/>
            <person name="Sun Y."/>
        </authorList>
    </citation>
    <scope>NUCLEOTIDE SEQUENCE</scope>
    <source>
        <strain evidence="11">BYM</strain>
        <tissue evidence="11">Leaf</tissue>
    </source>
</reference>
<feature type="transmembrane region" description="Helical" evidence="10">
    <location>
        <begin position="363"/>
        <end position="385"/>
    </location>
</feature>
<organism evidence="11 12">
    <name type="scientific">Rhamnella rubrinervis</name>
    <dbReference type="NCBI Taxonomy" id="2594499"/>
    <lineage>
        <taxon>Eukaryota</taxon>
        <taxon>Viridiplantae</taxon>
        <taxon>Streptophyta</taxon>
        <taxon>Embryophyta</taxon>
        <taxon>Tracheophyta</taxon>
        <taxon>Spermatophyta</taxon>
        <taxon>Magnoliopsida</taxon>
        <taxon>eudicotyledons</taxon>
        <taxon>Gunneridae</taxon>
        <taxon>Pentapetalae</taxon>
        <taxon>rosids</taxon>
        <taxon>fabids</taxon>
        <taxon>Rosales</taxon>
        <taxon>Rhamnaceae</taxon>
        <taxon>rhamnoid group</taxon>
        <taxon>Rhamneae</taxon>
        <taxon>Rhamnella</taxon>
    </lineage>
</organism>
<evidence type="ECO:0000256" key="8">
    <source>
        <dbReference type="ARBA" id="ARBA00023136"/>
    </source>
</evidence>
<keyword evidence="3" id="KW-0813">Transport</keyword>
<feature type="transmembrane region" description="Helical" evidence="10">
    <location>
        <begin position="71"/>
        <end position="91"/>
    </location>
</feature>
<dbReference type="Proteomes" id="UP000796880">
    <property type="component" value="Unassembled WGS sequence"/>
</dbReference>
<feature type="transmembrane region" description="Helical" evidence="10">
    <location>
        <begin position="48"/>
        <end position="65"/>
    </location>
</feature>
<evidence type="ECO:0000313" key="12">
    <source>
        <dbReference type="Proteomes" id="UP000796880"/>
    </source>
</evidence>
<dbReference type="GO" id="GO:0016020">
    <property type="term" value="C:membrane"/>
    <property type="evidence" value="ECO:0007669"/>
    <property type="project" value="UniProtKB-SubCell"/>
</dbReference>
<comment type="caution">
    <text evidence="11">The sequence shown here is derived from an EMBL/GenBank/DDBJ whole genome shotgun (WGS) entry which is preliminary data.</text>
</comment>
<keyword evidence="5" id="KW-0571">Peptide transport</keyword>
<dbReference type="AlphaFoldDB" id="A0A8K0HGB1"/>
<proteinExistence type="inferred from homology"/>
<feature type="transmembrane region" description="Helical" evidence="10">
    <location>
        <begin position="154"/>
        <end position="172"/>
    </location>
</feature>
<accession>A0A8K0HGB1</accession>
<dbReference type="Pfam" id="PF03169">
    <property type="entry name" value="OPT"/>
    <property type="match status" value="1"/>
</dbReference>
<feature type="transmembrane region" description="Helical" evidence="10">
    <location>
        <begin position="420"/>
        <end position="441"/>
    </location>
</feature>
<dbReference type="EMBL" id="VOIH02000003">
    <property type="protein sequence ID" value="KAF3451901.1"/>
    <property type="molecule type" value="Genomic_DNA"/>
</dbReference>
<evidence type="ECO:0000256" key="2">
    <source>
        <dbReference type="ARBA" id="ARBA00005484"/>
    </source>
</evidence>
<protein>
    <recommendedName>
        <fullName evidence="13">Oligopeptide transporter 1-like</fullName>
    </recommendedName>
</protein>
<dbReference type="InterPro" id="IPR004648">
    <property type="entry name" value="Oligpept_transpt"/>
</dbReference>
<dbReference type="InterPro" id="IPR004813">
    <property type="entry name" value="OPT"/>
</dbReference>
<evidence type="ECO:0000313" key="11">
    <source>
        <dbReference type="EMBL" id="KAF3451901.1"/>
    </source>
</evidence>
<keyword evidence="4 10" id="KW-0812">Transmembrane</keyword>
<dbReference type="GO" id="GO:0015031">
    <property type="term" value="P:protein transport"/>
    <property type="evidence" value="ECO:0007669"/>
    <property type="project" value="UniProtKB-KW"/>
</dbReference>
<feature type="transmembrane region" description="Helical" evidence="10">
    <location>
        <begin position="448"/>
        <end position="468"/>
    </location>
</feature>
<evidence type="ECO:0008006" key="13">
    <source>
        <dbReference type="Google" id="ProtNLM"/>
    </source>
</evidence>
<dbReference type="NCBIfam" id="TIGR00728">
    <property type="entry name" value="OPT_sfam"/>
    <property type="match status" value="1"/>
</dbReference>
<dbReference type="GO" id="GO:0035673">
    <property type="term" value="F:oligopeptide transmembrane transporter activity"/>
    <property type="evidence" value="ECO:0007669"/>
    <property type="project" value="InterPro"/>
</dbReference>
<evidence type="ECO:0000256" key="6">
    <source>
        <dbReference type="ARBA" id="ARBA00022927"/>
    </source>
</evidence>
<comment type="similarity">
    <text evidence="2">Belongs to the oligopeptide OPT transporter (TC 2.A.67.1) family.</text>
</comment>
<feature type="transmembrane region" description="Helical" evidence="10">
    <location>
        <begin position="532"/>
        <end position="554"/>
    </location>
</feature>
<keyword evidence="6" id="KW-0653">Protein transport</keyword>
<name>A0A8K0HGB1_9ROSA</name>
<keyword evidence="12" id="KW-1185">Reference proteome</keyword>
<evidence type="ECO:0000256" key="1">
    <source>
        <dbReference type="ARBA" id="ARBA00004141"/>
    </source>
</evidence>
<keyword evidence="8 10" id="KW-0472">Membrane</keyword>
<keyword evidence="7 10" id="KW-1133">Transmembrane helix</keyword>
<sequence length="742" mass="83316">MEQPKKLETDAHIPENSDEVNDSPIEQVRLTVPITDDPTLPCLTFRTWVLGIISCAVLAFLNQFFGYRQNALYISSVSAQIVVLPLGKFMAASLPRKEIRIPTTKWSFSLNPGPFNLKEHVLITIFANSGSTSVYAVNIITIVKAFYHRKIHPLAALLLSLTTQMLGYGWAGIFRKFLVDSPCMWWPANLVQISLFRALHEVEKRPRRGLTRLQFFLMVLVSSFAYYIVPNYLFPSISTISFICLIWKDSVTAQQIGSGIKGLGVGSFGLDWSTVAGFLGSPLATPGFAILNTMAGFFIFLYILIPIAYWTDSYNAKRFPIITSHVFDADGRKYNISLVLNSTTFQFNELGYDVYSKSNLSVFFVYSYGLSFATLAAALSHVVLFHGRTIWQQTKATFQDKFGDVHTRLMKKNYESVPQWWFYTLLILVLGLAMLTCEGFGRQLQLPYWGILLAILLALFFTLPVGVIQATTNQQPALNVITELIIGYILPGKPLANVAFKTYGYISMTQALMFLADFKLGHYMKIPPKSMFVVQLVGTIISSSVYFCTAWWILTSVNDVCNPSKLPVGSPWTCPGDDLFYNASIIWGLIGPLRMFGRLGLYSKMNYFFLIGIVAPLPVWILSKIFPQKKYLSLIHMPIILGGGGLMPPARAVNYLCWGTVGIFFNFIVYRRYKGWWAKHNYILSAGLDAGVAFMAILCCLTLQIRDIYGMRWWGLELDDHCPLASCPTAPGIVVEGCPVFH</sequence>
<dbReference type="PANTHER" id="PTHR22601">
    <property type="entry name" value="ISP4 LIKE PROTEIN"/>
    <property type="match status" value="1"/>
</dbReference>
<feature type="transmembrane region" description="Helical" evidence="10">
    <location>
        <begin position="288"/>
        <end position="310"/>
    </location>
</feature>
<feature type="region of interest" description="Disordered" evidence="9">
    <location>
        <begin position="1"/>
        <end position="20"/>
    </location>
</feature>
<evidence type="ECO:0000256" key="4">
    <source>
        <dbReference type="ARBA" id="ARBA00022692"/>
    </source>
</evidence>
<feature type="compositionally biased region" description="Basic and acidic residues" evidence="9">
    <location>
        <begin position="1"/>
        <end position="15"/>
    </location>
</feature>
<comment type="subcellular location">
    <subcellularLocation>
        <location evidence="1">Membrane</location>
        <topology evidence="1">Multi-pass membrane protein</topology>
    </subcellularLocation>
</comment>
<feature type="transmembrane region" description="Helical" evidence="10">
    <location>
        <begin position="608"/>
        <end position="626"/>
    </location>
</feature>
<feature type="transmembrane region" description="Helical" evidence="10">
    <location>
        <begin position="579"/>
        <end position="596"/>
    </location>
</feature>
<evidence type="ECO:0000256" key="3">
    <source>
        <dbReference type="ARBA" id="ARBA00022448"/>
    </source>
</evidence>
<gene>
    <name evidence="11" type="ORF">FNV43_RR07997</name>
</gene>
<dbReference type="OrthoDB" id="9986677at2759"/>
<evidence type="ECO:0000256" key="7">
    <source>
        <dbReference type="ARBA" id="ARBA00022989"/>
    </source>
</evidence>
<evidence type="ECO:0000256" key="5">
    <source>
        <dbReference type="ARBA" id="ARBA00022856"/>
    </source>
</evidence>
<feature type="transmembrane region" description="Helical" evidence="10">
    <location>
        <begin position="652"/>
        <end position="670"/>
    </location>
</feature>